<dbReference type="PANTHER" id="PTHR21678:SF6">
    <property type="entry name" value="R3H AND COILED-COIL DOMAIN-CONTAINING PROTEIN 1"/>
    <property type="match status" value="1"/>
</dbReference>
<dbReference type="InterPro" id="IPR035979">
    <property type="entry name" value="RBD_domain_sf"/>
</dbReference>
<dbReference type="AlphaFoldDB" id="A0AAV6GCR6"/>
<proteinExistence type="predicted"/>
<feature type="compositionally biased region" description="Acidic residues" evidence="1">
    <location>
        <begin position="255"/>
        <end position="268"/>
    </location>
</feature>
<dbReference type="EMBL" id="JADWDJ010000012">
    <property type="protein sequence ID" value="KAG5272334.1"/>
    <property type="molecule type" value="Genomic_DNA"/>
</dbReference>
<feature type="domain" description="R3H" evidence="2">
    <location>
        <begin position="37"/>
        <end position="102"/>
    </location>
</feature>
<feature type="compositionally biased region" description="Polar residues" evidence="1">
    <location>
        <begin position="271"/>
        <end position="291"/>
    </location>
</feature>
<evidence type="ECO:0000313" key="4">
    <source>
        <dbReference type="Proteomes" id="UP000823561"/>
    </source>
</evidence>
<dbReference type="SUPFAM" id="SSF82708">
    <property type="entry name" value="R3H domain"/>
    <property type="match status" value="1"/>
</dbReference>
<sequence>MHLSRVSHPNVFFSESNSVGTLAFPCVDGCYLPKQENVFVHTVLDELDAFQQRDDQKSVLLFPPLPSRLRYLIHRTVENHLNLSTFSVGEGWCRRVVVCFSHLRLPSEDDSDTDSSAYEAPPSRYDQPMESSRAGEGLSERRHSRGRGARRPDQAIYVPRALRERSGGGGDQQGVTTSSPAERAESVSSTLSLSTSDTSESCSDSAAANQHPALDPLDESGGQELFVQLSGSDPCPWPPAWDQTVSYFVSMSLDDQVDEEQEEEEEEDASVRSSSSTGAPPSIASSSTESTAGNLTHEILAKLTEEDIGIEPVQHDYSSFENVWLNEEDFSHVIEIYDFPAMFKTDDLMDAFSDYSGGGMKIKWVDNTHALGVFSNETAAAQALSIRHPLLKTRPLSKASKKSKGKAVRRAEFIQPVKERPRTDTAAARRMVTRALGLQRGGTRGKRF</sequence>
<evidence type="ECO:0000256" key="1">
    <source>
        <dbReference type="SAM" id="MobiDB-lite"/>
    </source>
</evidence>
<dbReference type="Gene3D" id="3.30.1370.50">
    <property type="entry name" value="R3H-like domain"/>
    <property type="match status" value="1"/>
</dbReference>
<dbReference type="PROSITE" id="PS51061">
    <property type="entry name" value="R3H"/>
    <property type="match status" value="1"/>
</dbReference>
<comment type="caution">
    <text evidence="3">The sequence shown here is derived from an EMBL/GenBank/DDBJ whole genome shotgun (WGS) entry which is preliminary data.</text>
</comment>
<name>A0AAV6GCR6_9TELE</name>
<dbReference type="Gene3D" id="3.30.70.330">
    <property type="match status" value="1"/>
</dbReference>
<reference evidence="3" key="1">
    <citation type="submission" date="2020-10" db="EMBL/GenBank/DDBJ databases">
        <title>Chromosome-scale genome assembly of the Allis shad, Alosa alosa.</title>
        <authorList>
            <person name="Margot Z."/>
            <person name="Christophe K."/>
            <person name="Cabau C."/>
            <person name="Louis A."/>
            <person name="Berthelot C."/>
            <person name="Parey E."/>
            <person name="Roest Crollius H."/>
            <person name="Montfort J."/>
            <person name="Robinson-Rechavi M."/>
            <person name="Bucao C."/>
            <person name="Bouchez O."/>
            <person name="Gislard M."/>
            <person name="Lluch J."/>
            <person name="Milhes M."/>
            <person name="Lampietro C."/>
            <person name="Lopez Roques C."/>
            <person name="Donnadieu C."/>
            <person name="Braasch I."/>
            <person name="Desvignes T."/>
            <person name="Postlethwait J."/>
            <person name="Bobe J."/>
            <person name="Guiguen Y."/>
        </authorList>
    </citation>
    <scope>NUCLEOTIDE SEQUENCE</scope>
    <source>
        <strain evidence="3">M-15738</strain>
        <tissue evidence="3">Blood</tissue>
    </source>
</reference>
<accession>A0AAV6GCR6</accession>
<dbReference type="SMART" id="SM00393">
    <property type="entry name" value="R3H"/>
    <property type="match status" value="1"/>
</dbReference>
<feature type="compositionally biased region" description="Low complexity" evidence="1">
    <location>
        <begin position="186"/>
        <end position="205"/>
    </location>
</feature>
<dbReference type="InterPro" id="IPR012677">
    <property type="entry name" value="Nucleotide-bd_a/b_plait_sf"/>
</dbReference>
<dbReference type="InterPro" id="IPR039884">
    <property type="entry name" value="R3HC1/R3HCL"/>
</dbReference>
<dbReference type="Pfam" id="PF01424">
    <property type="entry name" value="R3H"/>
    <property type="match status" value="1"/>
</dbReference>
<evidence type="ECO:0000259" key="2">
    <source>
        <dbReference type="PROSITE" id="PS51061"/>
    </source>
</evidence>
<dbReference type="SUPFAM" id="SSF54928">
    <property type="entry name" value="RNA-binding domain, RBD"/>
    <property type="match status" value="1"/>
</dbReference>
<dbReference type="InterPro" id="IPR036867">
    <property type="entry name" value="R3H_dom_sf"/>
</dbReference>
<dbReference type="PANTHER" id="PTHR21678">
    <property type="entry name" value="GROWTH INHIBITION AND DIFFERENTIATION RELATED PROTEIN 88"/>
    <property type="match status" value="1"/>
</dbReference>
<organism evidence="3 4">
    <name type="scientific">Alosa alosa</name>
    <name type="common">allis shad</name>
    <dbReference type="NCBI Taxonomy" id="278164"/>
    <lineage>
        <taxon>Eukaryota</taxon>
        <taxon>Metazoa</taxon>
        <taxon>Chordata</taxon>
        <taxon>Craniata</taxon>
        <taxon>Vertebrata</taxon>
        <taxon>Euteleostomi</taxon>
        <taxon>Actinopterygii</taxon>
        <taxon>Neopterygii</taxon>
        <taxon>Teleostei</taxon>
        <taxon>Clupei</taxon>
        <taxon>Clupeiformes</taxon>
        <taxon>Clupeoidei</taxon>
        <taxon>Clupeidae</taxon>
        <taxon>Alosa</taxon>
    </lineage>
</organism>
<protein>
    <recommendedName>
        <fullName evidence="2">R3H domain-containing protein</fullName>
    </recommendedName>
</protein>
<evidence type="ECO:0000313" key="3">
    <source>
        <dbReference type="EMBL" id="KAG5272334.1"/>
    </source>
</evidence>
<feature type="region of interest" description="Disordered" evidence="1">
    <location>
        <begin position="107"/>
        <end position="219"/>
    </location>
</feature>
<dbReference type="Proteomes" id="UP000823561">
    <property type="component" value="Chromosome 12"/>
</dbReference>
<keyword evidence="4" id="KW-1185">Reference proteome</keyword>
<feature type="region of interest" description="Disordered" evidence="1">
    <location>
        <begin position="255"/>
        <end position="291"/>
    </location>
</feature>
<dbReference type="InterPro" id="IPR001374">
    <property type="entry name" value="R3H_dom"/>
</dbReference>
<dbReference type="GO" id="GO:0003676">
    <property type="term" value="F:nucleic acid binding"/>
    <property type="evidence" value="ECO:0007669"/>
    <property type="project" value="UniProtKB-UniRule"/>
</dbReference>
<gene>
    <name evidence="3" type="ORF">AALO_G00164310</name>
</gene>